<dbReference type="AlphaFoldDB" id="A0A561EY50"/>
<proteinExistence type="predicted"/>
<comment type="caution">
    <text evidence="2">The sequence shown here is derived from an EMBL/GenBank/DDBJ whole genome shotgun (WGS) entry which is preliminary data.</text>
</comment>
<name>A0A561EY50_9ACTN</name>
<gene>
    <name evidence="2" type="ORF">FB465_5689</name>
</gene>
<keyword evidence="3" id="KW-1185">Reference proteome</keyword>
<accession>A0A561EY50</accession>
<reference evidence="2 3" key="1">
    <citation type="submission" date="2019-06" db="EMBL/GenBank/DDBJ databases">
        <title>Sequencing the genomes of 1000 actinobacteria strains.</title>
        <authorList>
            <person name="Klenk H.-P."/>
        </authorList>
    </citation>
    <scope>NUCLEOTIDE SEQUENCE [LARGE SCALE GENOMIC DNA]</scope>
    <source>
        <strain evidence="2 3">DSM 41649</strain>
    </source>
</reference>
<dbReference type="Proteomes" id="UP000318416">
    <property type="component" value="Unassembled WGS sequence"/>
</dbReference>
<dbReference type="EMBL" id="VIVR01000001">
    <property type="protein sequence ID" value="TWE20535.1"/>
    <property type="molecule type" value="Genomic_DNA"/>
</dbReference>
<evidence type="ECO:0000313" key="2">
    <source>
        <dbReference type="EMBL" id="TWE20535.1"/>
    </source>
</evidence>
<evidence type="ECO:0000313" key="3">
    <source>
        <dbReference type="Proteomes" id="UP000318416"/>
    </source>
</evidence>
<organism evidence="2 3">
    <name type="scientific">Kitasatospora atroaurantiaca</name>
    <dbReference type="NCBI Taxonomy" id="285545"/>
    <lineage>
        <taxon>Bacteria</taxon>
        <taxon>Bacillati</taxon>
        <taxon>Actinomycetota</taxon>
        <taxon>Actinomycetes</taxon>
        <taxon>Kitasatosporales</taxon>
        <taxon>Streptomycetaceae</taxon>
        <taxon>Kitasatospora</taxon>
    </lineage>
</organism>
<sequence>MTTTTTLWRPTGPEELALVEASGRRAWPPRLPEE</sequence>
<feature type="region of interest" description="Disordered" evidence="1">
    <location>
        <begin position="1"/>
        <end position="34"/>
    </location>
</feature>
<evidence type="ECO:0000256" key="1">
    <source>
        <dbReference type="SAM" id="MobiDB-lite"/>
    </source>
</evidence>
<protein>
    <submittedName>
        <fullName evidence="2">Uncharacterized protein</fullName>
    </submittedName>
</protein>